<dbReference type="GO" id="GO:0043424">
    <property type="term" value="F:protein histidine kinase binding"/>
    <property type="evidence" value="ECO:0007669"/>
    <property type="project" value="UniProtKB-UniRule"/>
</dbReference>
<dbReference type="GO" id="GO:0005829">
    <property type="term" value="C:cytosol"/>
    <property type="evidence" value="ECO:0007669"/>
    <property type="project" value="UniProtKB-SubCell"/>
</dbReference>
<dbReference type="Pfam" id="PF01627">
    <property type="entry name" value="Hpt"/>
    <property type="match status" value="1"/>
</dbReference>
<name>A0A2P5CBE4_TREOI</name>
<accession>A0A2P5CBE4</accession>
<reference evidence="6" key="1">
    <citation type="submission" date="2016-06" db="EMBL/GenBank/DDBJ databases">
        <title>Parallel loss of symbiosis genes in relatives of nitrogen-fixing non-legume Parasponia.</title>
        <authorList>
            <person name="Van Velzen R."/>
            <person name="Holmer R."/>
            <person name="Bu F."/>
            <person name="Rutten L."/>
            <person name="Van Zeijl A."/>
            <person name="Liu W."/>
            <person name="Santuari L."/>
            <person name="Cao Q."/>
            <person name="Sharma T."/>
            <person name="Shen D."/>
            <person name="Roswanjaya Y."/>
            <person name="Wardhani T."/>
            <person name="Kalhor M.S."/>
            <person name="Jansen J."/>
            <person name="Van den Hoogen J."/>
            <person name="Gungor B."/>
            <person name="Hartog M."/>
            <person name="Hontelez J."/>
            <person name="Verver J."/>
            <person name="Yang W.-C."/>
            <person name="Schijlen E."/>
            <person name="Repin R."/>
            <person name="Schilthuizen M."/>
            <person name="Schranz E."/>
            <person name="Heidstra R."/>
            <person name="Miyata K."/>
            <person name="Fedorova E."/>
            <person name="Kohlen W."/>
            <person name="Bisseling T."/>
            <person name="Smit S."/>
            <person name="Geurts R."/>
        </authorList>
    </citation>
    <scope>NUCLEOTIDE SEQUENCE [LARGE SCALE GENOMIC DNA]</scope>
    <source>
        <strain evidence="6">cv. RG33-2</strain>
    </source>
</reference>
<gene>
    <name evidence="5" type="primary">TorHPT8</name>
    <name evidence="5" type="ORF">TorRG33x02_291200</name>
</gene>
<dbReference type="Proteomes" id="UP000237000">
    <property type="component" value="Unassembled WGS sequence"/>
</dbReference>
<protein>
    <recommendedName>
        <fullName evidence="3">Histidine-containing phosphotransfer protein</fullName>
    </recommendedName>
</protein>
<dbReference type="EMBL" id="JXTC01000387">
    <property type="protein sequence ID" value="PON58380.1"/>
    <property type="molecule type" value="Genomic_DNA"/>
</dbReference>
<dbReference type="STRING" id="63057.A0A2P5CBE4"/>
<sequence length="188" mass="21356">MPKPFSASAIFNPIFPKSITLFLSLTPKSFLGFLPFLSLMALREVLRQQLSELISSMEQEGFVDFHFNIAHTVKKVDGPLAFIELVTTFRSDSQSTLRTLTQALDQPIINFNEMEQHCLKIKGSTSCLGIYRMALASGDLRQAICNSSKEECFLALNRMKHEFLILQEKFDLICQLERRIYSAEPGEV</sequence>
<keyword evidence="1 3" id="KW-0932">Cytokinin signaling pathway</keyword>
<comment type="caution">
    <text evidence="5">The sequence shown here is derived from an EMBL/GenBank/DDBJ whole genome shotgun (WGS) entry which is preliminary data.</text>
</comment>
<evidence type="ECO:0000313" key="5">
    <source>
        <dbReference type="EMBL" id="PON58380.1"/>
    </source>
</evidence>
<dbReference type="PANTHER" id="PTHR28242">
    <property type="entry name" value="PHOSPHORELAY INTERMEDIATE PROTEIN YPD1"/>
    <property type="match status" value="1"/>
</dbReference>
<dbReference type="PANTHER" id="PTHR28242:SF63">
    <property type="entry name" value="HISTIDINE-CONTAINING PHOSPHOTRANSFER PROTEIN"/>
    <property type="match status" value="1"/>
</dbReference>
<dbReference type="InterPro" id="IPR045871">
    <property type="entry name" value="AHP1-5/YPD1"/>
</dbReference>
<dbReference type="GO" id="GO:0000160">
    <property type="term" value="P:phosphorelay signal transduction system"/>
    <property type="evidence" value="ECO:0007669"/>
    <property type="project" value="UniProtKB-UniRule"/>
</dbReference>
<comment type="domain">
    <text evidence="3">Histidine-containing phosphotransfer domain (HPt) contains an active histidine that mediates the phosphotransfer.</text>
</comment>
<evidence type="ECO:0000256" key="1">
    <source>
        <dbReference type="ARBA" id="ARBA00022864"/>
    </source>
</evidence>
<dbReference type="SUPFAM" id="SSF47226">
    <property type="entry name" value="Histidine-containing phosphotransfer domain, HPT domain"/>
    <property type="match status" value="1"/>
</dbReference>
<evidence type="ECO:0000256" key="2">
    <source>
        <dbReference type="ARBA" id="ARBA00023012"/>
    </source>
</evidence>
<comment type="subcellular location">
    <subcellularLocation>
        <location evidence="3">Cytoplasm</location>
        <location evidence="3">Cytosol</location>
    </subcellularLocation>
    <subcellularLocation>
        <location evidence="3">Nucleus</location>
    </subcellularLocation>
</comment>
<proteinExistence type="predicted"/>
<keyword evidence="2 3" id="KW-0902">Two-component regulatory system</keyword>
<organism evidence="5 6">
    <name type="scientific">Trema orientale</name>
    <name type="common">Charcoal tree</name>
    <name type="synonym">Celtis orientalis</name>
    <dbReference type="NCBI Taxonomy" id="63057"/>
    <lineage>
        <taxon>Eukaryota</taxon>
        <taxon>Viridiplantae</taxon>
        <taxon>Streptophyta</taxon>
        <taxon>Embryophyta</taxon>
        <taxon>Tracheophyta</taxon>
        <taxon>Spermatophyta</taxon>
        <taxon>Magnoliopsida</taxon>
        <taxon>eudicotyledons</taxon>
        <taxon>Gunneridae</taxon>
        <taxon>Pentapetalae</taxon>
        <taxon>rosids</taxon>
        <taxon>fabids</taxon>
        <taxon>Rosales</taxon>
        <taxon>Cannabaceae</taxon>
        <taxon>Trema</taxon>
    </lineage>
</organism>
<dbReference type="GO" id="GO:0005634">
    <property type="term" value="C:nucleus"/>
    <property type="evidence" value="ECO:0007669"/>
    <property type="project" value="UniProtKB-SubCell"/>
</dbReference>
<dbReference type="InterPro" id="IPR008207">
    <property type="entry name" value="Sig_transdc_His_kin_Hpt_dom"/>
</dbReference>
<keyword evidence="5" id="KW-0808">Transferase</keyword>
<dbReference type="InParanoid" id="A0A2P5CBE4"/>
<dbReference type="GO" id="GO:0009736">
    <property type="term" value="P:cytokinin-activated signaling pathway"/>
    <property type="evidence" value="ECO:0007669"/>
    <property type="project" value="UniProtKB-KW"/>
</dbReference>
<dbReference type="AlphaFoldDB" id="A0A2P5CBE4"/>
<keyword evidence="6" id="KW-1185">Reference proteome</keyword>
<dbReference type="Gene3D" id="1.20.120.160">
    <property type="entry name" value="HPT domain"/>
    <property type="match status" value="1"/>
</dbReference>
<dbReference type="InterPro" id="IPR036641">
    <property type="entry name" value="HPT_dom_sf"/>
</dbReference>
<evidence type="ECO:0000259" key="4">
    <source>
        <dbReference type="Pfam" id="PF01627"/>
    </source>
</evidence>
<evidence type="ECO:0000313" key="6">
    <source>
        <dbReference type="Proteomes" id="UP000237000"/>
    </source>
</evidence>
<dbReference type="GO" id="GO:0009927">
    <property type="term" value="F:histidine phosphotransfer kinase activity"/>
    <property type="evidence" value="ECO:0007669"/>
    <property type="project" value="UniProtKB-UniRule"/>
</dbReference>
<comment type="function">
    <text evidence="3">Functions as a two-component phosphorelay mediators between cytokinin sensor histidine kinases and response regulators (B-type ARRs). Plays an important role in propagating cytokinin signal transduction.</text>
</comment>
<dbReference type="OrthoDB" id="591185at2759"/>
<feature type="domain" description="HPt" evidence="4">
    <location>
        <begin position="84"/>
        <end position="156"/>
    </location>
</feature>
<evidence type="ECO:0000256" key="3">
    <source>
        <dbReference type="RuleBase" id="RU369004"/>
    </source>
</evidence>